<proteinExistence type="predicted"/>
<reference evidence="1" key="2">
    <citation type="journal article" date="2015" name="Data Brief">
        <title>Shoot transcriptome of the giant reed, Arundo donax.</title>
        <authorList>
            <person name="Barrero R.A."/>
            <person name="Guerrero F.D."/>
            <person name="Moolhuijzen P."/>
            <person name="Goolsby J.A."/>
            <person name="Tidwell J."/>
            <person name="Bellgard S.E."/>
            <person name="Bellgard M.I."/>
        </authorList>
    </citation>
    <scope>NUCLEOTIDE SEQUENCE</scope>
    <source>
        <tissue evidence="1">Shoot tissue taken approximately 20 cm above the soil surface</tissue>
    </source>
</reference>
<dbReference type="AlphaFoldDB" id="A0A0A8Z7E0"/>
<protein>
    <submittedName>
        <fullName evidence="1">Uncharacterized protein</fullName>
    </submittedName>
</protein>
<organism evidence="1">
    <name type="scientific">Arundo donax</name>
    <name type="common">Giant reed</name>
    <name type="synonym">Donax arundinaceus</name>
    <dbReference type="NCBI Taxonomy" id="35708"/>
    <lineage>
        <taxon>Eukaryota</taxon>
        <taxon>Viridiplantae</taxon>
        <taxon>Streptophyta</taxon>
        <taxon>Embryophyta</taxon>
        <taxon>Tracheophyta</taxon>
        <taxon>Spermatophyta</taxon>
        <taxon>Magnoliopsida</taxon>
        <taxon>Liliopsida</taxon>
        <taxon>Poales</taxon>
        <taxon>Poaceae</taxon>
        <taxon>PACMAD clade</taxon>
        <taxon>Arundinoideae</taxon>
        <taxon>Arundineae</taxon>
        <taxon>Arundo</taxon>
    </lineage>
</organism>
<dbReference type="EMBL" id="GBRH01262556">
    <property type="protein sequence ID" value="JAD35339.1"/>
    <property type="molecule type" value="Transcribed_RNA"/>
</dbReference>
<accession>A0A0A8Z7E0</accession>
<evidence type="ECO:0000313" key="1">
    <source>
        <dbReference type="EMBL" id="JAD35339.1"/>
    </source>
</evidence>
<sequence>MLCLHRSPKWSPALPCLPFMQCDPSQHLCKTPMVTHIHRPLISIHIDT</sequence>
<name>A0A0A8Z7E0_ARUDO</name>
<reference evidence="1" key="1">
    <citation type="submission" date="2014-09" db="EMBL/GenBank/DDBJ databases">
        <authorList>
            <person name="Magalhaes I.L.F."/>
            <person name="Oliveira U."/>
            <person name="Santos F.R."/>
            <person name="Vidigal T.H.D.A."/>
            <person name="Brescovit A.D."/>
            <person name="Santos A.J."/>
        </authorList>
    </citation>
    <scope>NUCLEOTIDE SEQUENCE</scope>
    <source>
        <tissue evidence="1">Shoot tissue taken approximately 20 cm above the soil surface</tissue>
    </source>
</reference>